<dbReference type="InterPro" id="IPR019734">
    <property type="entry name" value="TPR_rpt"/>
</dbReference>
<feature type="compositionally biased region" description="Polar residues" evidence="5">
    <location>
        <begin position="121"/>
        <end position="130"/>
    </location>
</feature>
<dbReference type="Pfam" id="PF07719">
    <property type="entry name" value="TPR_2"/>
    <property type="match status" value="1"/>
</dbReference>
<evidence type="ECO:0000256" key="1">
    <source>
        <dbReference type="ARBA" id="ARBA00022737"/>
    </source>
</evidence>
<dbReference type="Gene3D" id="1.10.287.110">
    <property type="entry name" value="DnaJ domain"/>
    <property type="match status" value="1"/>
</dbReference>
<dbReference type="Pfam" id="PF14559">
    <property type="entry name" value="TPR_19"/>
    <property type="match status" value="1"/>
</dbReference>
<evidence type="ECO:0000256" key="2">
    <source>
        <dbReference type="ARBA" id="ARBA00022803"/>
    </source>
</evidence>
<accession>A0A6A6UAF6</accession>
<dbReference type="InterPro" id="IPR018253">
    <property type="entry name" value="DnaJ_domain_CS"/>
</dbReference>
<dbReference type="SUPFAM" id="SSF48452">
    <property type="entry name" value="TPR-like"/>
    <property type="match status" value="1"/>
</dbReference>
<dbReference type="Gene3D" id="1.25.40.10">
    <property type="entry name" value="Tetratricopeptide repeat domain"/>
    <property type="match status" value="1"/>
</dbReference>
<protein>
    <submittedName>
        <fullName evidence="7">TPR-like protein</fullName>
    </submittedName>
</protein>
<keyword evidence="8" id="KW-1185">Reference proteome</keyword>
<dbReference type="PROSITE" id="PS50293">
    <property type="entry name" value="TPR_REGION"/>
    <property type="match status" value="1"/>
</dbReference>
<evidence type="ECO:0000313" key="7">
    <source>
        <dbReference type="EMBL" id="KAF2668293.1"/>
    </source>
</evidence>
<dbReference type="FunFam" id="1.10.287.110:FF:000055">
    <property type="entry name" value="DnaJ subfamily C member 7"/>
    <property type="match status" value="1"/>
</dbReference>
<evidence type="ECO:0000313" key="8">
    <source>
        <dbReference type="Proteomes" id="UP000799302"/>
    </source>
</evidence>
<feature type="repeat" description="TPR" evidence="4">
    <location>
        <begin position="370"/>
        <end position="403"/>
    </location>
</feature>
<gene>
    <name evidence="7" type="ORF">BT63DRAFT_272769</name>
</gene>
<dbReference type="InterPro" id="IPR011990">
    <property type="entry name" value="TPR-like_helical_dom_sf"/>
</dbReference>
<feature type="repeat" description="TPR" evidence="4">
    <location>
        <begin position="488"/>
        <end position="521"/>
    </location>
</feature>
<evidence type="ECO:0000256" key="3">
    <source>
        <dbReference type="ARBA" id="ARBA00023186"/>
    </source>
</evidence>
<evidence type="ECO:0000256" key="5">
    <source>
        <dbReference type="SAM" id="MobiDB-lite"/>
    </source>
</evidence>
<dbReference type="Pfam" id="PF00515">
    <property type="entry name" value="TPR_1"/>
    <property type="match status" value="1"/>
</dbReference>
<dbReference type="PROSITE" id="PS50076">
    <property type="entry name" value="DNAJ_2"/>
    <property type="match status" value="1"/>
</dbReference>
<feature type="repeat" description="TPR" evidence="4">
    <location>
        <begin position="186"/>
        <end position="219"/>
    </location>
</feature>
<organism evidence="7 8">
    <name type="scientific">Microthyrium microscopicum</name>
    <dbReference type="NCBI Taxonomy" id="703497"/>
    <lineage>
        <taxon>Eukaryota</taxon>
        <taxon>Fungi</taxon>
        <taxon>Dikarya</taxon>
        <taxon>Ascomycota</taxon>
        <taxon>Pezizomycotina</taxon>
        <taxon>Dothideomycetes</taxon>
        <taxon>Dothideomycetes incertae sedis</taxon>
        <taxon>Microthyriales</taxon>
        <taxon>Microthyriaceae</taxon>
        <taxon>Microthyrium</taxon>
    </lineage>
</organism>
<dbReference type="CDD" id="cd06257">
    <property type="entry name" value="DnaJ"/>
    <property type="match status" value="1"/>
</dbReference>
<reference evidence="7" key="1">
    <citation type="journal article" date="2020" name="Stud. Mycol.">
        <title>101 Dothideomycetes genomes: a test case for predicting lifestyles and emergence of pathogens.</title>
        <authorList>
            <person name="Haridas S."/>
            <person name="Albert R."/>
            <person name="Binder M."/>
            <person name="Bloem J."/>
            <person name="Labutti K."/>
            <person name="Salamov A."/>
            <person name="Andreopoulos B."/>
            <person name="Baker S."/>
            <person name="Barry K."/>
            <person name="Bills G."/>
            <person name="Bluhm B."/>
            <person name="Cannon C."/>
            <person name="Castanera R."/>
            <person name="Culley D."/>
            <person name="Daum C."/>
            <person name="Ezra D."/>
            <person name="Gonzalez J."/>
            <person name="Henrissat B."/>
            <person name="Kuo A."/>
            <person name="Liang C."/>
            <person name="Lipzen A."/>
            <person name="Lutzoni F."/>
            <person name="Magnuson J."/>
            <person name="Mondo S."/>
            <person name="Nolan M."/>
            <person name="Ohm R."/>
            <person name="Pangilinan J."/>
            <person name="Park H.-J."/>
            <person name="Ramirez L."/>
            <person name="Alfaro M."/>
            <person name="Sun H."/>
            <person name="Tritt A."/>
            <person name="Yoshinaga Y."/>
            <person name="Zwiers L.-H."/>
            <person name="Turgeon B."/>
            <person name="Goodwin S."/>
            <person name="Spatafora J."/>
            <person name="Crous P."/>
            <person name="Grigoriev I."/>
        </authorList>
    </citation>
    <scope>NUCLEOTIDE SEQUENCE</scope>
    <source>
        <strain evidence="7">CBS 115976</strain>
    </source>
</reference>
<feature type="region of interest" description="Disordered" evidence="5">
    <location>
        <begin position="685"/>
        <end position="709"/>
    </location>
</feature>
<dbReference type="PANTHER" id="PTHR44200">
    <property type="entry name" value="DNAJ HOMOLOG SUBFAMILY C MEMBER 7"/>
    <property type="match status" value="1"/>
</dbReference>
<evidence type="ECO:0000259" key="6">
    <source>
        <dbReference type="PROSITE" id="PS50076"/>
    </source>
</evidence>
<feature type="region of interest" description="Disordered" evidence="5">
    <location>
        <begin position="1"/>
        <end position="184"/>
    </location>
</feature>
<dbReference type="SUPFAM" id="SSF46565">
    <property type="entry name" value="Chaperone J-domain"/>
    <property type="match status" value="1"/>
</dbReference>
<dbReference type="EMBL" id="MU004236">
    <property type="protein sequence ID" value="KAF2668293.1"/>
    <property type="molecule type" value="Genomic_DNA"/>
</dbReference>
<feature type="repeat" description="TPR" evidence="4">
    <location>
        <begin position="454"/>
        <end position="487"/>
    </location>
</feature>
<dbReference type="InterPro" id="IPR013105">
    <property type="entry name" value="TPR_2"/>
</dbReference>
<name>A0A6A6UAF6_9PEZI</name>
<feature type="compositionally biased region" description="Low complexity" evidence="5">
    <location>
        <begin position="140"/>
        <end position="154"/>
    </location>
</feature>
<dbReference type="PANTHER" id="PTHR44200:SF1">
    <property type="entry name" value="DNAJ HOMOLOG SUBFAMILY C MEMBER 7"/>
    <property type="match status" value="1"/>
</dbReference>
<feature type="domain" description="J" evidence="6">
    <location>
        <begin position="542"/>
        <end position="607"/>
    </location>
</feature>
<dbReference type="Pfam" id="PF00226">
    <property type="entry name" value="DnaJ"/>
    <property type="match status" value="1"/>
</dbReference>
<dbReference type="PROSITE" id="PS50005">
    <property type="entry name" value="TPR"/>
    <property type="match status" value="6"/>
</dbReference>
<dbReference type="PRINTS" id="PR00625">
    <property type="entry name" value="JDOMAIN"/>
</dbReference>
<keyword evidence="1" id="KW-0677">Repeat</keyword>
<feature type="compositionally biased region" description="Low complexity" evidence="5">
    <location>
        <begin position="61"/>
        <end position="89"/>
    </location>
</feature>
<keyword evidence="2 4" id="KW-0802">TPR repeat</keyword>
<dbReference type="AlphaFoldDB" id="A0A6A6UAF6"/>
<sequence length="709" mass="76803">MVLPKLFSKSSSRTKPINTTTTTELPSQDSSDLRSPPASPEKQPSTSSQRSSHDKERLRSPTKSSDSTKPKYLTKSPPKSPTKSPSKSSKPTKSKRSSARYDKETTHPLNLPPELRRSALSAMSANSSEPPASDPERGQTNSPPASSAPTTPSNGYASSPFPDDRPPVPPHLHPTSPLPIHNPIDAEAHKTAGNKFFKAKEYAKAIEEYSKAIEANPQTSTYYANRAAAHMSAHQYHQALEDAKRSDELEPNNPKFLVRLARIYTGLGRPQDAIAIYDSIQPPASAKDRAPAVQMLQHLTQAESFLKDASGSMVLHALDQAERGLGFAVDKPRRWKLMRGEAYLKMGNVNSLGEAQNVAMSLLRNNNQDPEALVLRGRVLYGQGENDKAILHFRQALSCDPDYREAVRYLRMVQKLDKLKAEGNDFFKRGRYQEAVDFYSQALDVDSTNKPTNAKILQNRAMCYTKLNQAKSAIADCEKALELDPSYTKARKTLAKAYGESGDWESAVREYKSVQENNPSEPGIQRDIRNAELEMKKALRKDYYKILGVTKDASSSEIKKGYHKCSLQHHPDKNPDDENAAERFKDVNEAYETLSDPQKRARYDSGEDLIDPSEMFGGGGGFGGHPGHMNIDPSVLFNMMGGGGGGGGFGGFGGGGGGHSFGGGGSPFGGSQFGGGGGNPFGGAGGFPGAGGANGRSRSGGFPGGFQFQ</sequence>
<feature type="compositionally biased region" description="Gly residues" evidence="5">
    <location>
        <begin position="685"/>
        <end position="694"/>
    </location>
</feature>
<feature type="compositionally biased region" description="Polar residues" evidence="5">
    <location>
        <begin position="8"/>
        <end position="30"/>
    </location>
</feature>
<feature type="compositionally biased region" description="Low complexity" evidence="5">
    <location>
        <begin position="695"/>
        <end position="709"/>
    </location>
</feature>
<dbReference type="InterPro" id="IPR036869">
    <property type="entry name" value="J_dom_sf"/>
</dbReference>
<dbReference type="Proteomes" id="UP000799302">
    <property type="component" value="Unassembled WGS sequence"/>
</dbReference>
<dbReference type="OrthoDB" id="10250354at2759"/>
<keyword evidence="3" id="KW-0143">Chaperone</keyword>
<dbReference type="SMART" id="SM00028">
    <property type="entry name" value="TPR"/>
    <property type="match status" value="7"/>
</dbReference>
<proteinExistence type="predicted"/>
<dbReference type="FunFam" id="1.25.40.10:FF:000097">
    <property type="entry name" value="DnaJ homolog subfamily C member 7 homolog"/>
    <property type="match status" value="1"/>
</dbReference>
<feature type="repeat" description="TPR" evidence="4">
    <location>
        <begin position="416"/>
        <end position="449"/>
    </location>
</feature>
<dbReference type="SMART" id="SM00271">
    <property type="entry name" value="DnaJ"/>
    <property type="match status" value="1"/>
</dbReference>
<evidence type="ECO:0000256" key="4">
    <source>
        <dbReference type="PROSITE-ProRule" id="PRU00339"/>
    </source>
</evidence>
<feature type="repeat" description="TPR" evidence="4">
    <location>
        <begin position="220"/>
        <end position="253"/>
    </location>
</feature>
<dbReference type="InterPro" id="IPR052758">
    <property type="entry name" value="SRC_co-chaperone"/>
</dbReference>
<dbReference type="InterPro" id="IPR001623">
    <property type="entry name" value="DnaJ_domain"/>
</dbReference>
<dbReference type="PROSITE" id="PS00636">
    <property type="entry name" value="DNAJ_1"/>
    <property type="match status" value="1"/>
</dbReference>